<evidence type="ECO:0000256" key="1">
    <source>
        <dbReference type="SAM" id="Phobius"/>
    </source>
</evidence>
<evidence type="ECO:0000313" key="4">
    <source>
        <dbReference type="Proteomes" id="UP000054560"/>
    </source>
</evidence>
<keyword evidence="1" id="KW-0472">Membrane</keyword>
<keyword evidence="4" id="KW-1185">Reference proteome</keyword>
<organism evidence="3 4">
    <name type="scientific">Sphaeroforma arctica JP610</name>
    <dbReference type="NCBI Taxonomy" id="667725"/>
    <lineage>
        <taxon>Eukaryota</taxon>
        <taxon>Ichthyosporea</taxon>
        <taxon>Ichthyophonida</taxon>
        <taxon>Sphaeroforma</taxon>
    </lineage>
</organism>
<proteinExistence type="predicted"/>
<reference evidence="3 4" key="1">
    <citation type="submission" date="2011-02" db="EMBL/GenBank/DDBJ databases">
        <title>The Genome Sequence of Sphaeroforma arctica JP610.</title>
        <authorList>
            <consortium name="The Broad Institute Genome Sequencing Platform"/>
            <person name="Russ C."/>
            <person name="Cuomo C."/>
            <person name="Young S.K."/>
            <person name="Zeng Q."/>
            <person name="Gargeya S."/>
            <person name="Alvarado L."/>
            <person name="Berlin A."/>
            <person name="Chapman S.B."/>
            <person name="Chen Z."/>
            <person name="Freedman E."/>
            <person name="Gellesch M."/>
            <person name="Goldberg J."/>
            <person name="Griggs A."/>
            <person name="Gujja S."/>
            <person name="Heilman E."/>
            <person name="Heiman D."/>
            <person name="Howarth C."/>
            <person name="Mehta T."/>
            <person name="Neiman D."/>
            <person name="Pearson M."/>
            <person name="Roberts A."/>
            <person name="Saif S."/>
            <person name="Shea T."/>
            <person name="Shenoy N."/>
            <person name="Sisk P."/>
            <person name="Stolte C."/>
            <person name="Sykes S."/>
            <person name="White J."/>
            <person name="Yandava C."/>
            <person name="Burger G."/>
            <person name="Gray M.W."/>
            <person name="Holland P.W.H."/>
            <person name="King N."/>
            <person name="Lang F.B.F."/>
            <person name="Roger A.J."/>
            <person name="Ruiz-Trillo I."/>
            <person name="Haas B."/>
            <person name="Nusbaum C."/>
            <person name="Birren B."/>
        </authorList>
    </citation>
    <scope>NUCLEOTIDE SEQUENCE [LARGE SCALE GENOMIC DNA]</scope>
    <source>
        <strain evidence="3 4">JP610</strain>
    </source>
</reference>
<accession>A0A0L0G5Y3</accession>
<evidence type="ECO:0000256" key="2">
    <source>
        <dbReference type="SAM" id="SignalP"/>
    </source>
</evidence>
<gene>
    <name evidence="3" type="ORF">SARC_03333</name>
</gene>
<name>A0A0L0G5Y3_9EUKA</name>
<dbReference type="GeneID" id="25903837"/>
<dbReference type="RefSeq" id="XP_014158339.1">
    <property type="nucleotide sequence ID" value="XM_014302864.1"/>
</dbReference>
<evidence type="ECO:0000313" key="3">
    <source>
        <dbReference type="EMBL" id="KNC84437.1"/>
    </source>
</evidence>
<protein>
    <submittedName>
        <fullName evidence="3">Uncharacterized protein</fullName>
    </submittedName>
</protein>
<keyword evidence="1" id="KW-1133">Transmembrane helix</keyword>
<feature type="signal peptide" evidence="2">
    <location>
        <begin position="1"/>
        <end position="22"/>
    </location>
</feature>
<sequence>MYVYGSWALYLILHQLYTGISTLSTKHVEWVCLALNSVILYIGRQTRNGANITTWKSLNYVSVLLHAAATVWEFYSPPPDYLILVFIMISMVCCFSLNIFIGMVNANSVKTAKKK</sequence>
<dbReference type="AlphaFoldDB" id="A0A0L0G5Y3"/>
<feature type="transmembrane region" description="Helical" evidence="1">
    <location>
        <begin position="81"/>
        <end position="106"/>
    </location>
</feature>
<dbReference type="EMBL" id="KQ241764">
    <property type="protein sequence ID" value="KNC84437.1"/>
    <property type="molecule type" value="Genomic_DNA"/>
</dbReference>
<dbReference type="Proteomes" id="UP000054560">
    <property type="component" value="Unassembled WGS sequence"/>
</dbReference>
<feature type="chain" id="PRO_5005539054" evidence="2">
    <location>
        <begin position="23"/>
        <end position="115"/>
    </location>
</feature>
<keyword evidence="1" id="KW-0812">Transmembrane</keyword>
<keyword evidence="2" id="KW-0732">Signal</keyword>
<feature type="transmembrane region" description="Helical" evidence="1">
    <location>
        <begin position="57"/>
        <end position="75"/>
    </location>
</feature>